<accession>A8M7H2</accession>
<dbReference type="eggNOG" id="ENOG503443D">
    <property type="taxonomic scope" value="Bacteria"/>
</dbReference>
<dbReference type="EMBL" id="CP000850">
    <property type="protein sequence ID" value="ABV98845.1"/>
    <property type="molecule type" value="Genomic_DNA"/>
</dbReference>
<dbReference type="HOGENOM" id="CLU_119376_1_0_11"/>
<dbReference type="OrthoDB" id="3283561at2"/>
<evidence type="ECO:0000313" key="1">
    <source>
        <dbReference type="EMBL" id="ABV98845.1"/>
    </source>
</evidence>
<protein>
    <submittedName>
        <fullName evidence="1">Uncharacterized protein</fullName>
    </submittedName>
</protein>
<reference evidence="1" key="1">
    <citation type="submission" date="2007-10" db="EMBL/GenBank/DDBJ databases">
        <title>Complete sequence of Salinispora arenicola CNS-205.</title>
        <authorList>
            <consortium name="US DOE Joint Genome Institute"/>
            <person name="Copeland A."/>
            <person name="Lucas S."/>
            <person name="Lapidus A."/>
            <person name="Barry K."/>
            <person name="Glavina del Rio T."/>
            <person name="Dalin E."/>
            <person name="Tice H."/>
            <person name="Pitluck S."/>
            <person name="Foster B."/>
            <person name="Schmutz J."/>
            <person name="Larimer F."/>
            <person name="Land M."/>
            <person name="Hauser L."/>
            <person name="Kyrpides N."/>
            <person name="Ivanova N."/>
            <person name="Jensen P.R."/>
            <person name="Moore B.S."/>
            <person name="Penn K."/>
            <person name="Jenkins C."/>
            <person name="Udwary D."/>
            <person name="Xiang L."/>
            <person name="Gontang E."/>
            <person name="Richardson P."/>
        </authorList>
    </citation>
    <scope>NUCLEOTIDE SEQUENCE [LARGE SCALE GENOMIC DNA]</scope>
    <source>
        <strain evidence="1">CNS-205</strain>
    </source>
</reference>
<proteinExistence type="predicted"/>
<gene>
    <name evidence="1" type="ordered locus">Sare_3022</name>
</gene>
<sequence>MERDVSLMEMLHYLDDPESPEVPADYSLTRAATSFDRLALQIESRFSVICKIDRRIQDSAQYGRIEVPATATICGTRIVVLVSKFSPLVMVAADNPGAFFGTDEARAEGRLDVIDLDKVEQVIAQSGYVSIPEEILTVRYDGPTLLQFHGSGEPSWWDRFFGTF</sequence>
<organism evidence="1">
    <name type="scientific">Salinispora arenicola (strain CNS-205)</name>
    <dbReference type="NCBI Taxonomy" id="391037"/>
    <lineage>
        <taxon>Bacteria</taxon>
        <taxon>Bacillati</taxon>
        <taxon>Actinomycetota</taxon>
        <taxon>Actinomycetes</taxon>
        <taxon>Micromonosporales</taxon>
        <taxon>Micromonosporaceae</taxon>
        <taxon>Salinispora</taxon>
    </lineage>
</organism>
<dbReference type="AlphaFoldDB" id="A8M7H2"/>
<name>A8M7H2_SALAI</name>
<dbReference type="KEGG" id="saq:Sare_3022"/>